<comment type="similarity">
    <text evidence="2">Belongs to the SusD family.</text>
</comment>
<dbReference type="GO" id="GO:0009279">
    <property type="term" value="C:cell outer membrane"/>
    <property type="evidence" value="ECO:0007669"/>
    <property type="project" value="UniProtKB-SubCell"/>
</dbReference>
<dbReference type="PROSITE" id="PS51257">
    <property type="entry name" value="PROKAR_LIPOPROTEIN"/>
    <property type="match status" value="1"/>
</dbReference>
<keyword evidence="4" id="KW-0472">Membrane</keyword>
<evidence type="ECO:0000256" key="3">
    <source>
        <dbReference type="ARBA" id="ARBA00022729"/>
    </source>
</evidence>
<reference evidence="8 9" key="1">
    <citation type="submission" date="2018-11" db="EMBL/GenBank/DDBJ databases">
        <title>Genomes From Bacteria Associated with the Canine Oral Cavity: a Test Case for Automated Genome-Based Taxonomic Assignment.</title>
        <authorList>
            <person name="Coil D.A."/>
            <person name="Jospin G."/>
            <person name="Darling A.E."/>
            <person name="Wallis C."/>
            <person name="Davis I.J."/>
            <person name="Harris S."/>
            <person name="Eisen J.A."/>
            <person name="Holcombe L.J."/>
            <person name="O'Flynn C."/>
        </authorList>
    </citation>
    <scope>NUCLEOTIDE SEQUENCE [LARGE SCALE GENOMIC DNA]</scope>
    <source>
        <strain evidence="8 9">OH1426_COT-023</strain>
    </source>
</reference>
<dbReference type="Pfam" id="PF14322">
    <property type="entry name" value="SusD-like_3"/>
    <property type="match status" value="1"/>
</dbReference>
<evidence type="ECO:0000256" key="5">
    <source>
        <dbReference type="ARBA" id="ARBA00023237"/>
    </source>
</evidence>
<dbReference type="Gene3D" id="1.25.40.390">
    <property type="match status" value="1"/>
</dbReference>
<evidence type="ECO:0000313" key="9">
    <source>
        <dbReference type="Proteomes" id="UP000279860"/>
    </source>
</evidence>
<comment type="caution">
    <text evidence="8">The sequence shown here is derived from an EMBL/GenBank/DDBJ whole genome shotgun (WGS) entry which is preliminary data.</text>
</comment>
<dbReference type="AlphaFoldDB" id="A0A3P1Z048"/>
<evidence type="ECO:0000259" key="7">
    <source>
        <dbReference type="Pfam" id="PF14322"/>
    </source>
</evidence>
<evidence type="ECO:0000256" key="1">
    <source>
        <dbReference type="ARBA" id="ARBA00004442"/>
    </source>
</evidence>
<feature type="domain" description="SusD-like N-terminal" evidence="7">
    <location>
        <begin position="93"/>
        <end position="253"/>
    </location>
</feature>
<name>A0A3P1Z048_TANFO</name>
<dbReference type="Proteomes" id="UP000279860">
    <property type="component" value="Unassembled WGS sequence"/>
</dbReference>
<comment type="subcellular location">
    <subcellularLocation>
        <location evidence="1">Cell outer membrane</location>
    </subcellularLocation>
</comment>
<accession>A0A3P1Z048</accession>
<dbReference type="RefSeq" id="WP_124789765.1">
    <property type="nucleotide sequence ID" value="NZ_RQYN01000015.1"/>
</dbReference>
<dbReference type="SUPFAM" id="SSF48452">
    <property type="entry name" value="TPR-like"/>
    <property type="match status" value="1"/>
</dbReference>
<evidence type="ECO:0000313" key="8">
    <source>
        <dbReference type="EMBL" id="RRD76198.1"/>
    </source>
</evidence>
<evidence type="ECO:0000256" key="2">
    <source>
        <dbReference type="ARBA" id="ARBA00006275"/>
    </source>
</evidence>
<dbReference type="EMBL" id="RQYN01000015">
    <property type="protein sequence ID" value="RRD76198.1"/>
    <property type="molecule type" value="Genomic_DNA"/>
</dbReference>
<dbReference type="Pfam" id="PF07980">
    <property type="entry name" value="SusD_RagB"/>
    <property type="match status" value="1"/>
</dbReference>
<evidence type="ECO:0000256" key="4">
    <source>
        <dbReference type="ARBA" id="ARBA00023136"/>
    </source>
</evidence>
<keyword evidence="3" id="KW-0732">Signal</keyword>
<gene>
    <name evidence="8" type="ORF">EII41_05545</name>
</gene>
<keyword evidence="5" id="KW-0998">Cell outer membrane</keyword>
<protein>
    <submittedName>
        <fullName evidence="8">RagB/SusD family nutrient uptake outer membrane protein</fullName>
    </submittedName>
</protein>
<evidence type="ECO:0000259" key="6">
    <source>
        <dbReference type="Pfam" id="PF07980"/>
    </source>
</evidence>
<proteinExistence type="inferred from homology"/>
<sequence>MIRKNIIRIIGIFCLIYGLQMFTSCEKDTVDLAPIDRITDETAFDTPERCALAVTGVYDAVQSGYYVGNNARRGYPFGAASIIQSEMRGNDLVNMAAFYQYTYEATYNPTTANNNSMWENSLAAVNRANVVIEGIQKAKETNVITEEITNQYLGECYFLRGLTYSNMLIHFCLPYGVEGNNNYGLPYYEKAVTTPEKMQEALQIGRSTVEETYQKILADLDKAESLLPAKNPANAITRASKGAAIALKTRLYLWKKDWNKVVDEAKKIVPQSDAPFSSSIGGYKLADSPEIPFVNFKSNPESIFSIENSSDDNATVNGSLGQMMSNRTGGRGLISLSPILYNSKYWIESDLRRKLLYSGEDKAKRDVRYYVDKYKRPQEQDEYAPIIRYAEVLLNYSEAELRSGRPEMALKLLNAVRNRSVKESEAYKSTDFATNKEMLEALLWERRIEFFGEGRRWEDIHRLINDPDFDSKGIPAKVDPKKLTNLNVYQIGKETEGLFYKAAIPYTDRRFLWPISQNDIIRNPTLAKQQNRDW</sequence>
<feature type="domain" description="RagB/SusD" evidence="6">
    <location>
        <begin position="370"/>
        <end position="534"/>
    </location>
</feature>
<dbReference type="InterPro" id="IPR011990">
    <property type="entry name" value="TPR-like_helical_dom_sf"/>
</dbReference>
<dbReference type="InterPro" id="IPR012944">
    <property type="entry name" value="SusD_RagB_dom"/>
</dbReference>
<dbReference type="InterPro" id="IPR033985">
    <property type="entry name" value="SusD-like_N"/>
</dbReference>
<organism evidence="8 9">
    <name type="scientific">Tannerella forsythia</name>
    <name type="common">Bacteroides forsythus</name>
    <dbReference type="NCBI Taxonomy" id="28112"/>
    <lineage>
        <taxon>Bacteria</taxon>
        <taxon>Pseudomonadati</taxon>
        <taxon>Bacteroidota</taxon>
        <taxon>Bacteroidia</taxon>
        <taxon>Bacteroidales</taxon>
        <taxon>Tannerellaceae</taxon>
        <taxon>Tannerella</taxon>
    </lineage>
</organism>
<dbReference type="CDD" id="cd08977">
    <property type="entry name" value="SusD"/>
    <property type="match status" value="1"/>
</dbReference>